<gene>
    <name evidence="8" type="primary">vapC</name>
    <name evidence="10" type="ORF">ACFO8M_13220</name>
</gene>
<proteinExistence type="inferred from homology"/>
<dbReference type="Pfam" id="PF01850">
    <property type="entry name" value="PIN"/>
    <property type="match status" value="1"/>
</dbReference>
<dbReference type="EMBL" id="JBHRWO010000010">
    <property type="protein sequence ID" value="MFC3493441.1"/>
    <property type="molecule type" value="Genomic_DNA"/>
</dbReference>
<dbReference type="InterPro" id="IPR029060">
    <property type="entry name" value="PIN-like_dom_sf"/>
</dbReference>
<evidence type="ECO:0000259" key="9">
    <source>
        <dbReference type="Pfam" id="PF01850"/>
    </source>
</evidence>
<reference evidence="11" key="1">
    <citation type="journal article" date="2019" name="Int. J. Syst. Evol. Microbiol.">
        <title>The Global Catalogue of Microorganisms (GCM) 10K type strain sequencing project: providing services to taxonomists for standard genome sequencing and annotation.</title>
        <authorList>
            <consortium name="The Broad Institute Genomics Platform"/>
            <consortium name="The Broad Institute Genome Sequencing Center for Infectious Disease"/>
            <person name="Wu L."/>
            <person name="Ma J."/>
        </authorList>
    </citation>
    <scope>NUCLEOTIDE SEQUENCE [LARGE SCALE GENOMIC DNA]</scope>
    <source>
        <strain evidence="11">CGMCC 4.7396</strain>
    </source>
</reference>
<keyword evidence="2 8" id="KW-1277">Toxin-antitoxin system</keyword>
<evidence type="ECO:0000256" key="6">
    <source>
        <dbReference type="ARBA" id="ARBA00022842"/>
    </source>
</evidence>
<evidence type="ECO:0000256" key="8">
    <source>
        <dbReference type="HAMAP-Rule" id="MF_00265"/>
    </source>
</evidence>
<keyword evidence="4 8" id="KW-0479">Metal-binding</keyword>
<keyword evidence="8" id="KW-0800">Toxin</keyword>
<accession>A0ABV7PZJ0</accession>
<keyword evidence="6 8" id="KW-0460">Magnesium</keyword>
<evidence type="ECO:0000313" key="11">
    <source>
        <dbReference type="Proteomes" id="UP001595712"/>
    </source>
</evidence>
<dbReference type="InterPro" id="IPR022907">
    <property type="entry name" value="VapC_family"/>
</dbReference>
<sequence length="136" mass="15388">MYLIDSSALVRILRKQVDPAWIDYAISRKFAICEPVLCETIKAVGKGQAKRAETNLLAGHRYVKLPDGVWDYVRAMRHGLIERSMHNVFGVADYLIAATAMKLKLPVLHEDKDYTAAATIFPQLSERRISMTLPDE</sequence>
<evidence type="ECO:0000256" key="7">
    <source>
        <dbReference type="ARBA" id="ARBA00038093"/>
    </source>
</evidence>
<comment type="similarity">
    <text evidence="7 8">Belongs to the PINc/VapC protein family.</text>
</comment>
<dbReference type="Proteomes" id="UP001595712">
    <property type="component" value="Unassembled WGS sequence"/>
</dbReference>
<evidence type="ECO:0000256" key="4">
    <source>
        <dbReference type="ARBA" id="ARBA00022723"/>
    </source>
</evidence>
<dbReference type="PANTHER" id="PTHR33653:SF1">
    <property type="entry name" value="RIBONUCLEASE VAPC2"/>
    <property type="match status" value="1"/>
</dbReference>
<evidence type="ECO:0000256" key="5">
    <source>
        <dbReference type="ARBA" id="ARBA00022801"/>
    </source>
</evidence>
<dbReference type="EC" id="3.1.-.-" evidence="8"/>
<evidence type="ECO:0000256" key="1">
    <source>
        <dbReference type="ARBA" id="ARBA00001946"/>
    </source>
</evidence>
<protein>
    <recommendedName>
        <fullName evidence="8">Ribonuclease VapC</fullName>
        <shortName evidence="8">RNase VapC</shortName>
        <ecNumber evidence="8">3.1.-.-</ecNumber>
    </recommendedName>
    <alternativeName>
        <fullName evidence="8">Toxin VapC</fullName>
    </alternativeName>
</protein>
<dbReference type="InterPro" id="IPR002716">
    <property type="entry name" value="PIN_dom"/>
</dbReference>
<evidence type="ECO:0000256" key="2">
    <source>
        <dbReference type="ARBA" id="ARBA00022649"/>
    </source>
</evidence>
<comment type="caution">
    <text evidence="10">The sequence shown here is derived from an EMBL/GenBank/DDBJ whole genome shotgun (WGS) entry which is preliminary data.</text>
</comment>
<feature type="binding site" evidence="8">
    <location>
        <position position="5"/>
    </location>
    <ligand>
        <name>Mg(2+)</name>
        <dbReference type="ChEBI" id="CHEBI:18420"/>
    </ligand>
</feature>
<evidence type="ECO:0000256" key="3">
    <source>
        <dbReference type="ARBA" id="ARBA00022722"/>
    </source>
</evidence>
<dbReference type="HAMAP" id="MF_00265">
    <property type="entry name" value="VapC_Nob1"/>
    <property type="match status" value="1"/>
</dbReference>
<dbReference type="InterPro" id="IPR050556">
    <property type="entry name" value="Type_II_TA_system_RNase"/>
</dbReference>
<dbReference type="PANTHER" id="PTHR33653">
    <property type="entry name" value="RIBONUCLEASE VAPC2"/>
    <property type="match status" value="1"/>
</dbReference>
<dbReference type="SUPFAM" id="SSF88723">
    <property type="entry name" value="PIN domain-like"/>
    <property type="match status" value="1"/>
</dbReference>
<comment type="function">
    <text evidence="8">Toxic component of a toxin-antitoxin (TA) system. An RNase.</text>
</comment>
<feature type="binding site" evidence="8">
    <location>
        <position position="93"/>
    </location>
    <ligand>
        <name>Mg(2+)</name>
        <dbReference type="ChEBI" id="CHEBI:18420"/>
    </ligand>
</feature>
<dbReference type="Gene3D" id="3.40.50.1010">
    <property type="entry name" value="5'-nuclease"/>
    <property type="match status" value="1"/>
</dbReference>
<dbReference type="RefSeq" id="WP_387975799.1">
    <property type="nucleotide sequence ID" value="NZ_JBHRWO010000010.1"/>
</dbReference>
<name>A0ABV7PZJ0_9ACTN</name>
<keyword evidence="11" id="KW-1185">Reference proteome</keyword>
<keyword evidence="3 8" id="KW-0540">Nuclease</keyword>
<feature type="domain" description="PIN" evidence="9">
    <location>
        <begin position="2"/>
        <end position="118"/>
    </location>
</feature>
<keyword evidence="5 8" id="KW-0378">Hydrolase</keyword>
<evidence type="ECO:0000313" key="10">
    <source>
        <dbReference type="EMBL" id="MFC3493441.1"/>
    </source>
</evidence>
<comment type="cofactor">
    <cofactor evidence="1 8">
        <name>Mg(2+)</name>
        <dbReference type="ChEBI" id="CHEBI:18420"/>
    </cofactor>
</comment>
<organism evidence="10 11">
    <name type="scientific">Glycomyces rhizosphaerae</name>
    <dbReference type="NCBI Taxonomy" id="2054422"/>
    <lineage>
        <taxon>Bacteria</taxon>
        <taxon>Bacillati</taxon>
        <taxon>Actinomycetota</taxon>
        <taxon>Actinomycetes</taxon>
        <taxon>Glycomycetales</taxon>
        <taxon>Glycomycetaceae</taxon>
        <taxon>Glycomyces</taxon>
    </lineage>
</organism>